<sequence>MGISMAAGIMSASIPKTGSKINQRRSGRSLADALFTATQQRVFTFLFGQPGRSFYLTELIDLADAGRGAVQREVARLAASGLVSVERIGNQKHLRANPNSPLFEELCSIVRKTIGLNEPLRKALEPLAEEIALAMIYGSVAKGEDTATSDIDLLLVSDALSLEDIFAALASAEEAIARSINPTLYTTKEFNSARKNGNAFLQRVLDGPKMVLTGELDET</sequence>
<gene>
    <name evidence="2" type="ORF">JTBM06_V1_600002</name>
</gene>
<proteinExistence type="predicted"/>
<accession>A0A7D9D582</accession>
<dbReference type="SUPFAM" id="SSF81301">
    <property type="entry name" value="Nucleotidyltransferase"/>
    <property type="match status" value="1"/>
</dbReference>
<dbReference type="InterPro" id="IPR041633">
    <property type="entry name" value="Polbeta"/>
</dbReference>
<dbReference type="Pfam" id="PF18765">
    <property type="entry name" value="Polbeta"/>
    <property type="match status" value="1"/>
</dbReference>
<dbReference type="AlphaFoldDB" id="A0A7D9D582"/>
<protein>
    <recommendedName>
        <fullName evidence="1">Polymerase beta nucleotidyltransferase domain-containing protein</fullName>
    </recommendedName>
</protein>
<feature type="domain" description="Polymerase beta nucleotidyltransferase" evidence="1">
    <location>
        <begin position="129"/>
        <end position="176"/>
    </location>
</feature>
<dbReference type="InterPro" id="IPR036390">
    <property type="entry name" value="WH_DNA-bd_sf"/>
</dbReference>
<dbReference type="InterPro" id="IPR036388">
    <property type="entry name" value="WH-like_DNA-bd_sf"/>
</dbReference>
<name>A0A7D9D582_9GAMM</name>
<dbReference type="Gene3D" id="1.10.10.10">
    <property type="entry name" value="Winged helix-like DNA-binding domain superfamily/Winged helix DNA-binding domain"/>
    <property type="match status" value="1"/>
</dbReference>
<dbReference type="EMBL" id="LR633967">
    <property type="protein sequence ID" value="VUX56319.1"/>
    <property type="molecule type" value="Genomic_DNA"/>
</dbReference>
<dbReference type="Gene3D" id="3.30.460.10">
    <property type="entry name" value="Beta Polymerase, domain 2"/>
    <property type="match status" value="1"/>
</dbReference>
<dbReference type="CDD" id="cd05403">
    <property type="entry name" value="NT_KNTase_like"/>
    <property type="match status" value="1"/>
</dbReference>
<reference evidence="2" key="1">
    <citation type="submission" date="2019-07" db="EMBL/GenBank/DDBJ databases">
        <authorList>
            <person name="Weber M."/>
            <person name="Kostadinov I."/>
            <person name="Kostadinov D I."/>
        </authorList>
    </citation>
    <scope>NUCLEOTIDE SEQUENCE</scope>
    <source>
        <strain evidence="2">Gfbio:sag-sample-m06:053724c1-46a9-4a36-b237-ea2bf867836b</strain>
    </source>
</reference>
<evidence type="ECO:0000259" key="1">
    <source>
        <dbReference type="Pfam" id="PF18765"/>
    </source>
</evidence>
<evidence type="ECO:0000313" key="2">
    <source>
        <dbReference type="EMBL" id="VUX56319.1"/>
    </source>
</evidence>
<dbReference type="SUPFAM" id="SSF46785">
    <property type="entry name" value="Winged helix' DNA-binding domain"/>
    <property type="match status" value="1"/>
</dbReference>
<organism evidence="2">
    <name type="scientific">uncultured Woeseiaceae bacterium</name>
    <dbReference type="NCBI Taxonomy" id="1983305"/>
    <lineage>
        <taxon>Bacteria</taxon>
        <taxon>Pseudomonadati</taxon>
        <taxon>Pseudomonadota</taxon>
        <taxon>Gammaproteobacteria</taxon>
        <taxon>Woeseiales</taxon>
        <taxon>Woeseiaceae</taxon>
        <taxon>environmental samples</taxon>
    </lineage>
</organism>
<dbReference type="InterPro" id="IPR043519">
    <property type="entry name" value="NT_sf"/>
</dbReference>